<dbReference type="AlphaFoldDB" id="A0A7R9L173"/>
<evidence type="ECO:0000313" key="4">
    <source>
        <dbReference type="Proteomes" id="UP000759131"/>
    </source>
</evidence>
<evidence type="ECO:0000313" key="3">
    <source>
        <dbReference type="EMBL" id="CAD7632934.1"/>
    </source>
</evidence>
<keyword evidence="4" id="KW-1185">Reference proteome</keyword>
<protein>
    <recommendedName>
        <fullName evidence="2">Nucleoplasmin-like domain-containing protein</fullName>
    </recommendedName>
</protein>
<dbReference type="EMBL" id="CAJPIZ010011816">
    <property type="protein sequence ID" value="CAG2113364.1"/>
    <property type="molecule type" value="Genomic_DNA"/>
</dbReference>
<accession>A0A7R9L173</accession>
<dbReference type="InterPro" id="IPR041232">
    <property type="entry name" value="NPL"/>
</dbReference>
<organism evidence="3">
    <name type="scientific">Medioppia subpectinata</name>
    <dbReference type="NCBI Taxonomy" id="1979941"/>
    <lineage>
        <taxon>Eukaryota</taxon>
        <taxon>Metazoa</taxon>
        <taxon>Ecdysozoa</taxon>
        <taxon>Arthropoda</taxon>
        <taxon>Chelicerata</taxon>
        <taxon>Arachnida</taxon>
        <taxon>Acari</taxon>
        <taxon>Acariformes</taxon>
        <taxon>Sarcoptiformes</taxon>
        <taxon>Oribatida</taxon>
        <taxon>Brachypylina</taxon>
        <taxon>Oppioidea</taxon>
        <taxon>Oppiidae</taxon>
        <taxon>Medioppia</taxon>
    </lineage>
</organism>
<sequence>MFWGVTLETGKRYSQRVEESYHLTMAALEPPSADKTVSKHVSIMVEHQKSDYMICTLEPNRNLQCHLDHMFVEGEEVTYYLVGDGTVHLTGYLVGDPYDDFDEEGDEEDEESSDEEVSTPQTKNGKRKNELLDSSPESADDSAEAVGKEKPKQQQNQSKQQNQANSPQKQPNNQQKQFGSAQKGGFQGNQQKGGQQQKGQWNQSG</sequence>
<feature type="non-terminal residue" evidence="3">
    <location>
        <position position="1"/>
    </location>
</feature>
<feature type="region of interest" description="Disordered" evidence="1">
    <location>
        <begin position="97"/>
        <end position="205"/>
    </location>
</feature>
<dbReference type="Pfam" id="PF17800">
    <property type="entry name" value="NPL"/>
    <property type="match status" value="1"/>
</dbReference>
<gene>
    <name evidence="3" type="ORF">OSB1V03_LOCUS13333</name>
</gene>
<evidence type="ECO:0000259" key="2">
    <source>
        <dbReference type="Pfam" id="PF17800"/>
    </source>
</evidence>
<feature type="compositionally biased region" description="Low complexity" evidence="1">
    <location>
        <begin position="153"/>
        <end position="177"/>
    </location>
</feature>
<dbReference type="InterPro" id="IPR036824">
    <property type="entry name" value="Nucleoplasmin_core_dom_sf"/>
</dbReference>
<feature type="domain" description="Nucleoplasmin-like" evidence="2">
    <location>
        <begin position="2"/>
        <end position="94"/>
    </location>
</feature>
<dbReference type="EMBL" id="OC866391">
    <property type="protein sequence ID" value="CAD7632934.1"/>
    <property type="molecule type" value="Genomic_DNA"/>
</dbReference>
<dbReference type="OrthoDB" id="1902587at2759"/>
<proteinExistence type="predicted"/>
<name>A0A7R9L173_9ACAR</name>
<feature type="compositionally biased region" description="Acidic residues" evidence="1">
    <location>
        <begin position="97"/>
        <end position="117"/>
    </location>
</feature>
<dbReference type="SUPFAM" id="SSF69203">
    <property type="entry name" value="Nucleoplasmin-like core domain"/>
    <property type="match status" value="1"/>
</dbReference>
<feature type="compositionally biased region" description="Low complexity" evidence="1">
    <location>
        <begin position="188"/>
        <end position="205"/>
    </location>
</feature>
<dbReference type="Proteomes" id="UP000759131">
    <property type="component" value="Unassembled WGS sequence"/>
</dbReference>
<reference evidence="3" key="1">
    <citation type="submission" date="2020-11" db="EMBL/GenBank/DDBJ databases">
        <authorList>
            <person name="Tran Van P."/>
        </authorList>
    </citation>
    <scope>NUCLEOTIDE SEQUENCE</scope>
</reference>
<evidence type="ECO:0000256" key="1">
    <source>
        <dbReference type="SAM" id="MobiDB-lite"/>
    </source>
</evidence>
<dbReference type="Gene3D" id="2.60.120.340">
    <property type="entry name" value="Nucleoplasmin core domain"/>
    <property type="match status" value="1"/>
</dbReference>